<comment type="caution">
    <text evidence="1">The sequence shown here is derived from an EMBL/GenBank/DDBJ whole genome shotgun (WGS) entry which is preliminary data.</text>
</comment>
<sequence length="68" mass="7771">SSGKNQEQAIKLSNMCEKAGLFLIYAFRLKNAKDDPWRIFSTPGEPKGRFRSLYSIIPNLKITKNIIL</sequence>
<feature type="non-terminal residue" evidence="1">
    <location>
        <position position="1"/>
    </location>
</feature>
<reference evidence="1" key="2">
    <citation type="journal article" date="2014" name="ISME J.">
        <title>Microbial stratification in low pH oxic and suboxic macroscopic growths along an acid mine drainage.</title>
        <authorList>
            <person name="Mendez-Garcia C."/>
            <person name="Mesa V."/>
            <person name="Sprenger R.R."/>
            <person name="Richter M."/>
            <person name="Diez M.S."/>
            <person name="Solano J."/>
            <person name="Bargiela R."/>
            <person name="Golyshina O.V."/>
            <person name="Manteca A."/>
            <person name="Ramos J.L."/>
            <person name="Gallego J.R."/>
            <person name="Llorente I."/>
            <person name="Martins Dos Santos V.A."/>
            <person name="Jensen O.N."/>
            <person name="Pelaez A.I."/>
            <person name="Sanchez J."/>
            <person name="Ferrer M."/>
        </authorList>
    </citation>
    <scope>NUCLEOTIDE SEQUENCE</scope>
</reference>
<dbReference type="EMBL" id="AUZX01000855">
    <property type="protein sequence ID" value="EQD80212.1"/>
    <property type="molecule type" value="Genomic_DNA"/>
</dbReference>
<accession>T1CCX1</accession>
<dbReference type="AlphaFoldDB" id="T1CCX1"/>
<name>T1CCX1_9ZZZZ</name>
<reference evidence="1" key="1">
    <citation type="submission" date="2013-08" db="EMBL/GenBank/DDBJ databases">
        <authorList>
            <person name="Mendez C."/>
            <person name="Richter M."/>
            <person name="Ferrer M."/>
            <person name="Sanchez J."/>
        </authorList>
    </citation>
    <scope>NUCLEOTIDE SEQUENCE</scope>
</reference>
<evidence type="ECO:0000313" key="1">
    <source>
        <dbReference type="EMBL" id="EQD80212.1"/>
    </source>
</evidence>
<proteinExistence type="predicted"/>
<gene>
    <name evidence="1" type="ORF">B1A_01126</name>
</gene>
<protein>
    <submittedName>
        <fullName evidence="1">Holliday junction resolvase Hjc</fullName>
    </submittedName>
</protein>
<organism evidence="1">
    <name type="scientific">mine drainage metagenome</name>
    <dbReference type="NCBI Taxonomy" id="410659"/>
    <lineage>
        <taxon>unclassified sequences</taxon>
        <taxon>metagenomes</taxon>
        <taxon>ecological metagenomes</taxon>
    </lineage>
</organism>